<dbReference type="Proteomes" id="UP001152747">
    <property type="component" value="Unassembled WGS sequence"/>
</dbReference>
<gene>
    <name evidence="15" type="ORF">CAMP_LOCUS4121</name>
</gene>
<evidence type="ECO:0000256" key="7">
    <source>
        <dbReference type="ARBA" id="ARBA00023125"/>
    </source>
</evidence>
<dbReference type="AlphaFoldDB" id="A0A9P1IAH7"/>
<evidence type="ECO:0000259" key="13">
    <source>
        <dbReference type="PROSITE" id="PS51030"/>
    </source>
</evidence>
<dbReference type="PANTHER" id="PTHR47630">
    <property type="entry name" value="NUCLEAR HORMONE RECEPTOR FAMILY-RELATED-RELATED"/>
    <property type="match status" value="1"/>
</dbReference>
<evidence type="ECO:0000256" key="1">
    <source>
        <dbReference type="ARBA" id="ARBA00004123"/>
    </source>
</evidence>
<dbReference type="GO" id="GO:0005634">
    <property type="term" value="C:nucleus"/>
    <property type="evidence" value="ECO:0007669"/>
    <property type="project" value="UniProtKB-SubCell"/>
</dbReference>
<name>A0A9P1IAH7_9PELO</name>
<dbReference type="SMART" id="SM00430">
    <property type="entry name" value="HOLI"/>
    <property type="match status" value="1"/>
</dbReference>
<evidence type="ECO:0000256" key="12">
    <source>
        <dbReference type="SAM" id="MobiDB-lite"/>
    </source>
</evidence>
<dbReference type="FunFam" id="3.30.50.10:FF:000030">
    <property type="entry name" value="Nuclear Hormone Receptor family"/>
    <property type="match status" value="1"/>
</dbReference>
<keyword evidence="8 11" id="KW-0804">Transcription</keyword>
<dbReference type="CDD" id="cd06960">
    <property type="entry name" value="NR_DBD_HNF4A"/>
    <property type="match status" value="1"/>
</dbReference>
<evidence type="ECO:0000256" key="10">
    <source>
        <dbReference type="ARBA" id="ARBA00023242"/>
    </source>
</evidence>
<accession>A0A9P1IAH7</accession>
<evidence type="ECO:0000313" key="15">
    <source>
        <dbReference type="EMBL" id="CAI5441484.1"/>
    </source>
</evidence>
<dbReference type="GO" id="GO:0000978">
    <property type="term" value="F:RNA polymerase II cis-regulatory region sequence-specific DNA binding"/>
    <property type="evidence" value="ECO:0007669"/>
    <property type="project" value="InterPro"/>
</dbReference>
<sequence>MLVDTINISSTASTSASTSPSLSVSSRRPMFICVVCGDVALGKHYGVNACNGCKGFFRRSIWKNRTYACRFGGKCEIAKEQRNCCRSCRLAKCLNVGMNPRAVQGDPVDDNIEWDEEGTPDVSEVGTQTCIQMTKIKTKIEIQKDKIVSILRGVYNRVDPQDLWETTYPGEYDFTYAFFNTQVVSSRTPIRPTAERVASLADVVADYRRNFVLYTDFVKSIKQLDEICDDDLIRIAKSRFAAFYWWMCANWSAQSGCDGVCYANGAYHPVEKAEQPKSEENGIRVDYAGVTRKSMDILVNPIKNMELSEEEILIGAVMIILADPVPEVNERSTSILENARDFYLECLACCSKQSEERTAVRIGQLTLLVASITDLVHMTTDNMQLSDVLHVIDFGRWSMELRDHRYRRQF</sequence>
<dbReference type="InterPro" id="IPR052499">
    <property type="entry name" value="C.elegans_NHRs"/>
</dbReference>
<evidence type="ECO:0000259" key="14">
    <source>
        <dbReference type="PROSITE" id="PS51843"/>
    </source>
</evidence>
<comment type="caution">
    <text evidence="15">The sequence shown here is derived from an EMBL/GenBank/DDBJ whole genome shotgun (WGS) entry which is preliminary data.</text>
</comment>
<dbReference type="PROSITE" id="PS00031">
    <property type="entry name" value="NUCLEAR_REC_DBD_1"/>
    <property type="match status" value="1"/>
</dbReference>
<evidence type="ECO:0000256" key="9">
    <source>
        <dbReference type="ARBA" id="ARBA00023170"/>
    </source>
</evidence>
<dbReference type="Gene3D" id="3.30.50.10">
    <property type="entry name" value="Erythroid Transcription Factor GATA-1, subunit A"/>
    <property type="match status" value="1"/>
</dbReference>
<keyword evidence="9 11" id="KW-0675">Receptor</keyword>
<evidence type="ECO:0000256" key="8">
    <source>
        <dbReference type="ARBA" id="ARBA00023163"/>
    </source>
</evidence>
<proteinExistence type="inferred from homology"/>
<dbReference type="InterPro" id="IPR035500">
    <property type="entry name" value="NHR-like_dom_sf"/>
</dbReference>
<evidence type="ECO:0008006" key="17">
    <source>
        <dbReference type="Google" id="ProtNLM"/>
    </source>
</evidence>
<organism evidence="15 16">
    <name type="scientific">Caenorhabditis angaria</name>
    <dbReference type="NCBI Taxonomy" id="860376"/>
    <lineage>
        <taxon>Eukaryota</taxon>
        <taxon>Metazoa</taxon>
        <taxon>Ecdysozoa</taxon>
        <taxon>Nematoda</taxon>
        <taxon>Chromadorea</taxon>
        <taxon>Rhabditida</taxon>
        <taxon>Rhabditina</taxon>
        <taxon>Rhabditomorpha</taxon>
        <taxon>Rhabditoidea</taxon>
        <taxon>Rhabditidae</taxon>
        <taxon>Peloderinae</taxon>
        <taxon>Caenorhabditis</taxon>
    </lineage>
</organism>
<dbReference type="EMBL" id="CANHGI010000002">
    <property type="protein sequence ID" value="CAI5441484.1"/>
    <property type="molecule type" value="Genomic_DNA"/>
</dbReference>
<feature type="compositionally biased region" description="Low complexity" evidence="12">
    <location>
        <begin position="9"/>
        <end position="23"/>
    </location>
</feature>
<dbReference type="SUPFAM" id="SSF48508">
    <property type="entry name" value="Nuclear receptor ligand-binding domain"/>
    <property type="match status" value="1"/>
</dbReference>
<dbReference type="PRINTS" id="PR00047">
    <property type="entry name" value="STROIDFINGER"/>
</dbReference>
<dbReference type="InterPro" id="IPR049636">
    <property type="entry name" value="HNF4-like_DBD"/>
</dbReference>
<dbReference type="PROSITE" id="PS51843">
    <property type="entry name" value="NR_LBD"/>
    <property type="match status" value="1"/>
</dbReference>
<keyword evidence="7 11" id="KW-0238">DNA-binding</keyword>
<feature type="region of interest" description="Disordered" evidence="12">
    <location>
        <begin position="1"/>
        <end position="23"/>
    </location>
</feature>
<dbReference type="InterPro" id="IPR000536">
    <property type="entry name" value="Nucl_hrmn_rcpt_lig-bd"/>
</dbReference>
<keyword evidence="10 11" id="KW-0539">Nucleus</keyword>
<dbReference type="InterPro" id="IPR013088">
    <property type="entry name" value="Znf_NHR/GATA"/>
</dbReference>
<dbReference type="PROSITE" id="PS51030">
    <property type="entry name" value="NUCLEAR_REC_DBD_2"/>
    <property type="match status" value="1"/>
</dbReference>
<dbReference type="InterPro" id="IPR001628">
    <property type="entry name" value="Znf_hrmn_rcpt"/>
</dbReference>
<dbReference type="SUPFAM" id="SSF57716">
    <property type="entry name" value="Glucocorticoid receptor-like (DNA-binding domain)"/>
    <property type="match status" value="1"/>
</dbReference>
<feature type="domain" description="NR LBD" evidence="14">
    <location>
        <begin position="143"/>
        <end position="405"/>
    </location>
</feature>
<evidence type="ECO:0000256" key="6">
    <source>
        <dbReference type="ARBA" id="ARBA00023015"/>
    </source>
</evidence>
<evidence type="ECO:0000256" key="3">
    <source>
        <dbReference type="ARBA" id="ARBA00022723"/>
    </source>
</evidence>
<protein>
    <recommendedName>
        <fullName evidence="17">Nuclear receptor domain-containing protein</fullName>
    </recommendedName>
</protein>
<comment type="subcellular location">
    <subcellularLocation>
        <location evidence="1 11">Nucleus</location>
    </subcellularLocation>
</comment>
<keyword evidence="16" id="KW-1185">Reference proteome</keyword>
<evidence type="ECO:0000256" key="11">
    <source>
        <dbReference type="RuleBase" id="RU004334"/>
    </source>
</evidence>
<dbReference type="GO" id="GO:0003700">
    <property type="term" value="F:DNA-binding transcription factor activity"/>
    <property type="evidence" value="ECO:0007669"/>
    <property type="project" value="InterPro"/>
</dbReference>
<evidence type="ECO:0000256" key="4">
    <source>
        <dbReference type="ARBA" id="ARBA00022771"/>
    </source>
</evidence>
<dbReference type="Pfam" id="PF00105">
    <property type="entry name" value="zf-C4"/>
    <property type="match status" value="1"/>
</dbReference>
<dbReference type="Pfam" id="PF00104">
    <property type="entry name" value="Hormone_recep"/>
    <property type="match status" value="1"/>
</dbReference>
<keyword evidence="4 11" id="KW-0863">Zinc-finger</keyword>
<evidence type="ECO:0000313" key="16">
    <source>
        <dbReference type="Proteomes" id="UP001152747"/>
    </source>
</evidence>
<dbReference type="Gene3D" id="1.10.565.10">
    <property type="entry name" value="Retinoid X Receptor"/>
    <property type="match status" value="1"/>
</dbReference>
<dbReference type="OrthoDB" id="5817395at2759"/>
<keyword evidence="5 11" id="KW-0862">Zinc</keyword>
<evidence type="ECO:0000256" key="2">
    <source>
        <dbReference type="ARBA" id="ARBA00005993"/>
    </source>
</evidence>
<evidence type="ECO:0000256" key="5">
    <source>
        <dbReference type="ARBA" id="ARBA00022833"/>
    </source>
</evidence>
<dbReference type="PANTHER" id="PTHR47630:SF2">
    <property type="entry name" value="NUCLEAR HORMONE RECEPTOR FAMILY MEMBER NHR-61"/>
    <property type="match status" value="1"/>
</dbReference>
<keyword evidence="3 11" id="KW-0479">Metal-binding</keyword>
<keyword evidence="6 11" id="KW-0805">Transcription regulation</keyword>
<reference evidence="15" key="1">
    <citation type="submission" date="2022-11" db="EMBL/GenBank/DDBJ databases">
        <authorList>
            <person name="Kikuchi T."/>
        </authorList>
    </citation>
    <scope>NUCLEOTIDE SEQUENCE</scope>
    <source>
        <strain evidence="15">PS1010</strain>
    </source>
</reference>
<feature type="domain" description="Nuclear receptor" evidence="13">
    <location>
        <begin position="30"/>
        <end position="105"/>
    </location>
</feature>
<dbReference type="SMART" id="SM00399">
    <property type="entry name" value="ZnF_C4"/>
    <property type="match status" value="1"/>
</dbReference>
<dbReference type="GO" id="GO:0008270">
    <property type="term" value="F:zinc ion binding"/>
    <property type="evidence" value="ECO:0007669"/>
    <property type="project" value="UniProtKB-KW"/>
</dbReference>
<comment type="similarity">
    <text evidence="2 11">Belongs to the nuclear hormone receptor family.</text>
</comment>